<gene>
    <name evidence="2" type="ORF">LSCM4_06598</name>
</gene>
<feature type="compositionally biased region" description="Polar residues" evidence="1">
    <location>
        <begin position="815"/>
        <end position="831"/>
    </location>
</feature>
<dbReference type="GeneID" id="92362448"/>
<proteinExistence type="predicted"/>
<sequence>MLHIMLQRLAVQRRIAEQLEAVSLDEVLRRMQSSSLTNPARSLEAHFVLATQKLDHDPTAPATASPSAENLEEASGDLLRNALSERLLSEVRRDLGSHFIALDDSSLMLANCLRHNLSPLATQQIFALWQRCMHRAATGASFAASPRTPISVLGMGKSNTALVHAEGCAATVSELAPFQSVVRVMEACLDAHDRQQRGHRQSPTPAPFAAPGLRTSLSKDSIAFTLDDLAALVDTVEQYWSSFIDHGASTTGLLVQFTALALVLTGCASSVAAEAEPGSSFVNSLRRLRHLQTDRALLQQRIFRLCDQAIVSLCSQGEEAAAGGNGGTLPRRESPWWYRPQELVRLSQAVRLIEAYEAELGRGNERSGGTGPPVGCSSNGEGVGPRRPGSSAARTLKRDTGRTTRSPSKPVRSAPPSRPKTGSASSTARWLPRLPTTWWATPSSCLHGAAAGHQRTEATAWARRRLGAYVTHHALQHTSTSTSRLSAPPPPMPLYAVSAALVSVSLVDIEDIFSTVCATASAPASTEAVTRFSWWVRDVLFYHHKQRNLHDWREMGGLLGIAEICVAYPEGTQTVLAEALKCLQRSAPVLWRVGDTTVTGGPDTPSLLWSRTCEVVGDAMALTIVRAEAQRALRVLVHTASQPVSSCIVMGEPSSELARRHRRYGLLVLACLQLQSPGGTITPTLRRVIQELVLSTPFRRDAADRGGLAAVVRALFVFTRPERTPRAPALTQDTPRYEPAVPYLLNVLVRLLSLSAATSKDGATVAVENGKDNLQPLQQLTSAERQLLRSALQEVKLQSQHELKERPLPAPVATPSGNEAVQSQAEHTASGQVPLSLSASMQVGVVGSTDVATPFSDRPAGEVDVKRDESRGCIKPHERTPRRSPRASEEGLLLQSEIDTLTRYLCQRCSPG</sequence>
<feature type="region of interest" description="Disordered" evidence="1">
    <location>
        <begin position="362"/>
        <end position="427"/>
    </location>
</feature>
<evidence type="ECO:0000313" key="3">
    <source>
        <dbReference type="Proteomes" id="UP000674143"/>
    </source>
</evidence>
<name>A0A836H2E7_9TRYP</name>
<feature type="compositionally biased region" description="Basic and acidic residues" evidence="1">
    <location>
        <begin position="859"/>
        <end position="889"/>
    </location>
</feature>
<dbReference type="RefSeq" id="XP_067065225.1">
    <property type="nucleotide sequence ID" value="XM_067208514.1"/>
</dbReference>
<keyword evidence="3" id="KW-1185">Reference proteome</keyword>
<dbReference type="Proteomes" id="UP000674143">
    <property type="component" value="Unassembled WGS sequence"/>
</dbReference>
<dbReference type="AlphaFoldDB" id="A0A836H2E7"/>
<feature type="region of interest" description="Disordered" evidence="1">
    <location>
        <begin position="798"/>
        <end position="831"/>
    </location>
</feature>
<comment type="caution">
    <text evidence="2">The sequence shown here is derived from an EMBL/GenBank/DDBJ whole genome shotgun (WGS) entry which is preliminary data.</text>
</comment>
<evidence type="ECO:0000256" key="1">
    <source>
        <dbReference type="SAM" id="MobiDB-lite"/>
    </source>
</evidence>
<dbReference type="KEGG" id="loi:92362448"/>
<reference evidence="3" key="1">
    <citation type="journal article" date="2021" name="Microbiol. Resour. Announc.">
        <title>LGAAP: Leishmaniinae Genome Assembly and Annotation Pipeline.</title>
        <authorList>
            <person name="Almutairi H."/>
            <person name="Urbaniak M.D."/>
            <person name="Bates M.D."/>
            <person name="Jariyapan N."/>
            <person name="Kwakye-Nuako G."/>
            <person name="Thomaz-Soccol V."/>
            <person name="Al-Salem W.S."/>
            <person name="Dillon R.J."/>
            <person name="Bates P.A."/>
            <person name="Gatherer D."/>
        </authorList>
    </citation>
    <scope>NUCLEOTIDE SEQUENCE [LARGE SCALE GENOMIC DNA]</scope>
</reference>
<feature type="region of interest" description="Disordered" evidence="1">
    <location>
        <begin position="852"/>
        <end position="890"/>
    </location>
</feature>
<reference evidence="3" key="2">
    <citation type="journal article" date="2021" name="Sci. Data">
        <title>Chromosome-scale genome sequencing, assembly and annotation of six genomes from subfamily Leishmaniinae.</title>
        <authorList>
            <person name="Almutairi H."/>
            <person name="Urbaniak M.D."/>
            <person name="Bates M.D."/>
            <person name="Jariyapan N."/>
            <person name="Kwakye-Nuako G."/>
            <person name="Thomaz Soccol V."/>
            <person name="Al-Salem W.S."/>
            <person name="Dillon R.J."/>
            <person name="Bates P.A."/>
            <person name="Gatherer D."/>
        </authorList>
    </citation>
    <scope>NUCLEOTIDE SEQUENCE [LARGE SCALE GENOMIC DNA]</scope>
</reference>
<evidence type="ECO:0000313" key="2">
    <source>
        <dbReference type="EMBL" id="KAG5485641.1"/>
    </source>
</evidence>
<protein>
    <submittedName>
        <fullName evidence="2">Uncharacterized protein</fullName>
    </submittedName>
</protein>
<dbReference type="EMBL" id="JAFHLR010000010">
    <property type="protein sequence ID" value="KAG5485641.1"/>
    <property type="molecule type" value="Genomic_DNA"/>
</dbReference>
<accession>A0A836H2E7</accession>
<organism evidence="2 3">
    <name type="scientific">Leishmania orientalis</name>
    <dbReference type="NCBI Taxonomy" id="2249476"/>
    <lineage>
        <taxon>Eukaryota</taxon>
        <taxon>Discoba</taxon>
        <taxon>Euglenozoa</taxon>
        <taxon>Kinetoplastea</taxon>
        <taxon>Metakinetoplastina</taxon>
        <taxon>Trypanosomatida</taxon>
        <taxon>Trypanosomatidae</taxon>
        <taxon>Leishmaniinae</taxon>
        <taxon>Leishmania</taxon>
    </lineage>
</organism>